<proteinExistence type="predicted"/>
<accession>A0A2M7G3F1</accession>
<feature type="coiled-coil region" evidence="1">
    <location>
        <begin position="104"/>
        <end position="134"/>
    </location>
</feature>
<dbReference type="InterPro" id="IPR000160">
    <property type="entry name" value="GGDEF_dom"/>
</dbReference>
<feature type="domain" description="GGDEF" evidence="2">
    <location>
        <begin position="325"/>
        <end position="462"/>
    </location>
</feature>
<dbReference type="Pfam" id="PF00990">
    <property type="entry name" value="GGDEF"/>
    <property type="match status" value="1"/>
</dbReference>
<dbReference type="GO" id="GO:0005886">
    <property type="term" value="C:plasma membrane"/>
    <property type="evidence" value="ECO:0007669"/>
    <property type="project" value="TreeGrafter"/>
</dbReference>
<dbReference type="Gene3D" id="3.30.70.270">
    <property type="match status" value="1"/>
</dbReference>
<dbReference type="InterPro" id="IPR029016">
    <property type="entry name" value="GAF-like_dom_sf"/>
</dbReference>
<comment type="caution">
    <text evidence="3">The sequence shown here is derived from an EMBL/GenBank/DDBJ whole genome shotgun (WGS) entry which is preliminary data.</text>
</comment>
<dbReference type="FunFam" id="3.30.70.270:FF:000001">
    <property type="entry name" value="Diguanylate cyclase domain protein"/>
    <property type="match status" value="1"/>
</dbReference>
<organism evidence="3 4">
    <name type="scientific">bacterium (Candidatus Blackallbacteria) CG17_big_fil_post_rev_8_21_14_2_50_48_46</name>
    <dbReference type="NCBI Taxonomy" id="2014261"/>
    <lineage>
        <taxon>Bacteria</taxon>
        <taxon>Candidatus Blackallbacteria</taxon>
    </lineage>
</organism>
<evidence type="ECO:0000313" key="4">
    <source>
        <dbReference type="Proteomes" id="UP000231019"/>
    </source>
</evidence>
<evidence type="ECO:0000256" key="1">
    <source>
        <dbReference type="SAM" id="Coils"/>
    </source>
</evidence>
<dbReference type="AlphaFoldDB" id="A0A2M7G3F1"/>
<dbReference type="PROSITE" id="PS50887">
    <property type="entry name" value="GGDEF"/>
    <property type="match status" value="1"/>
</dbReference>
<dbReference type="Gene3D" id="3.30.450.40">
    <property type="match status" value="1"/>
</dbReference>
<dbReference type="SMART" id="SM00267">
    <property type="entry name" value="GGDEF"/>
    <property type="match status" value="1"/>
</dbReference>
<dbReference type="InterPro" id="IPR043128">
    <property type="entry name" value="Rev_trsase/Diguanyl_cyclase"/>
</dbReference>
<protein>
    <recommendedName>
        <fullName evidence="2">GGDEF domain-containing protein</fullName>
    </recommendedName>
</protein>
<sequence>MKVNPSRENLLLAIASICLLLCALLLHFLRLSFGALVLALIGIALLALQNKYLLRQTLTGAALLEKVLQQVLSGQDPDFDSLPDHWALVGKKLKSITTYLSVMKQSMEDRIALLEEKNQELKDQKSTLQESIVALQHYHTIQDKFRGILDIDEILQNAMELLVQEMSPNKAFFLKFDDDAENISVLSPVGVPLQENQKLSKKEAAQMLLAFEKPDQSILDLNTLETHSALYGIPYQSCLIARLVIDNETWGLICVLDKESRQGIEAFGEKDQIILSNLTSILQKDLKSAHLFELATTDSLSKLCVRRYFERRLEEEIRRSQRHQFEFCLLMMDIDYFKRFNDTYGHLVGDEVIREVSQQVKNQVRNGVDIVARYGGEEIVVLLPQTPQEHGIAVAERIRQAIESLDVPSLSNTKNSPHVTISIGVAVFPQHGTELKVLFENADASLYRAKEAGRNQVCTHEVPASSG</sequence>
<dbReference type="GO" id="GO:1902201">
    <property type="term" value="P:negative regulation of bacterial-type flagellum-dependent cell motility"/>
    <property type="evidence" value="ECO:0007669"/>
    <property type="project" value="TreeGrafter"/>
</dbReference>
<name>A0A2M7G3F1_9BACT</name>
<dbReference type="NCBIfam" id="TIGR00254">
    <property type="entry name" value="GGDEF"/>
    <property type="match status" value="1"/>
</dbReference>
<dbReference type="EMBL" id="PFFQ01000038">
    <property type="protein sequence ID" value="PIW16362.1"/>
    <property type="molecule type" value="Genomic_DNA"/>
</dbReference>
<dbReference type="CDD" id="cd01949">
    <property type="entry name" value="GGDEF"/>
    <property type="match status" value="1"/>
</dbReference>
<dbReference type="SUPFAM" id="SSF55073">
    <property type="entry name" value="Nucleotide cyclase"/>
    <property type="match status" value="1"/>
</dbReference>
<evidence type="ECO:0000313" key="3">
    <source>
        <dbReference type="EMBL" id="PIW16362.1"/>
    </source>
</evidence>
<dbReference type="InterPro" id="IPR029787">
    <property type="entry name" value="Nucleotide_cyclase"/>
</dbReference>
<dbReference type="SUPFAM" id="SSF55781">
    <property type="entry name" value="GAF domain-like"/>
    <property type="match status" value="1"/>
</dbReference>
<dbReference type="PANTHER" id="PTHR45138:SF9">
    <property type="entry name" value="DIGUANYLATE CYCLASE DGCM-RELATED"/>
    <property type="match status" value="1"/>
</dbReference>
<evidence type="ECO:0000259" key="2">
    <source>
        <dbReference type="PROSITE" id="PS50887"/>
    </source>
</evidence>
<dbReference type="InterPro" id="IPR050469">
    <property type="entry name" value="Diguanylate_Cyclase"/>
</dbReference>
<dbReference type="GO" id="GO:0043709">
    <property type="term" value="P:cell adhesion involved in single-species biofilm formation"/>
    <property type="evidence" value="ECO:0007669"/>
    <property type="project" value="TreeGrafter"/>
</dbReference>
<dbReference type="PANTHER" id="PTHR45138">
    <property type="entry name" value="REGULATORY COMPONENTS OF SENSORY TRANSDUCTION SYSTEM"/>
    <property type="match status" value="1"/>
</dbReference>
<dbReference type="Proteomes" id="UP000231019">
    <property type="component" value="Unassembled WGS sequence"/>
</dbReference>
<reference evidence="3 4" key="1">
    <citation type="submission" date="2017-09" db="EMBL/GenBank/DDBJ databases">
        <title>Depth-based differentiation of microbial function through sediment-hosted aquifers and enrichment of novel symbionts in the deep terrestrial subsurface.</title>
        <authorList>
            <person name="Probst A.J."/>
            <person name="Ladd B."/>
            <person name="Jarett J.K."/>
            <person name="Geller-Mcgrath D.E."/>
            <person name="Sieber C.M."/>
            <person name="Emerson J.B."/>
            <person name="Anantharaman K."/>
            <person name="Thomas B.C."/>
            <person name="Malmstrom R."/>
            <person name="Stieglmeier M."/>
            <person name="Klingl A."/>
            <person name="Woyke T."/>
            <person name="Ryan C.M."/>
            <person name="Banfield J.F."/>
        </authorList>
    </citation>
    <scope>NUCLEOTIDE SEQUENCE [LARGE SCALE GENOMIC DNA]</scope>
    <source>
        <strain evidence="3">CG17_big_fil_post_rev_8_21_14_2_50_48_46</strain>
    </source>
</reference>
<keyword evidence="1" id="KW-0175">Coiled coil</keyword>
<gene>
    <name evidence="3" type="ORF">COW36_13615</name>
</gene>
<dbReference type="GO" id="GO:0052621">
    <property type="term" value="F:diguanylate cyclase activity"/>
    <property type="evidence" value="ECO:0007669"/>
    <property type="project" value="TreeGrafter"/>
</dbReference>